<dbReference type="RefSeq" id="WP_072579476.1">
    <property type="nucleotide sequence ID" value="NZ_CP016020.1"/>
</dbReference>
<gene>
    <name evidence="1" type="ORF">A9C19_07960</name>
</gene>
<sequence>MRFINSNQIGQAWTGKHVIIITCFNDQLSVISKSNHAPFELPSTNCAETLARYVSIGYKIHRITPLTIQRVQYLLVL</sequence>
<reference evidence="1 2" key="1">
    <citation type="journal article" date="2016" name="Sci. Rep.">
        <title>Complete genome sequence and transcriptomic analysis of a novel marine strain Bacillus weihaiensis reveals the mechanism of brown algae degradation.</title>
        <authorList>
            <person name="Zhu Y."/>
            <person name="Chen P."/>
            <person name="Bao Y."/>
            <person name="Men Y."/>
            <person name="Zeng Y."/>
            <person name="Yang J."/>
            <person name="Sun J."/>
            <person name="Sun Y."/>
        </authorList>
    </citation>
    <scope>NUCLEOTIDE SEQUENCE [LARGE SCALE GENOMIC DNA]</scope>
    <source>
        <strain evidence="1 2">Alg07</strain>
    </source>
</reference>
<keyword evidence="2" id="KW-1185">Reference proteome</keyword>
<protein>
    <submittedName>
        <fullName evidence="1">Uncharacterized protein</fullName>
    </submittedName>
</protein>
<dbReference type="AlphaFoldDB" id="A0A1L3MQS0"/>
<dbReference type="Proteomes" id="UP000181936">
    <property type="component" value="Chromosome"/>
</dbReference>
<accession>A0A1L3MQS0</accession>
<organism evidence="1 2">
    <name type="scientific">Bacillus weihaiensis</name>
    <dbReference type="NCBI Taxonomy" id="1547283"/>
    <lineage>
        <taxon>Bacteria</taxon>
        <taxon>Bacillati</taxon>
        <taxon>Bacillota</taxon>
        <taxon>Bacilli</taxon>
        <taxon>Bacillales</taxon>
        <taxon>Bacillaceae</taxon>
        <taxon>Bacillus</taxon>
    </lineage>
</organism>
<dbReference type="OrthoDB" id="2884205at2"/>
<evidence type="ECO:0000313" key="2">
    <source>
        <dbReference type="Proteomes" id="UP000181936"/>
    </source>
</evidence>
<name>A0A1L3MQS0_9BACI</name>
<dbReference type="KEGG" id="bwh:A9C19_07960"/>
<proteinExistence type="predicted"/>
<dbReference type="EMBL" id="CP016020">
    <property type="protein sequence ID" value="APH04687.1"/>
    <property type="molecule type" value="Genomic_DNA"/>
</dbReference>
<evidence type="ECO:0000313" key="1">
    <source>
        <dbReference type="EMBL" id="APH04687.1"/>
    </source>
</evidence>